<dbReference type="Proteomes" id="UP001589691">
    <property type="component" value="Unassembled WGS sequence"/>
</dbReference>
<name>A0ABV5WRQ6_9LACO</name>
<evidence type="ECO:0000313" key="1">
    <source>
        <dbReference type="EMBL" id="MFB9768358.1"/>
    </source>
</evidence>
<dbReference type="InterPro" id="IPR008928">
    <property type="entry name" value="6-hairpin_glycosidase_sf"/>
</dbReference>
<keyword evidence="2" id="KW-1185">Reference proteome</keyword>
<dbReference type="Gene3D" id="1.50.10.10">
    <property type="match status" value="1"/>
</dbReference>
<accession>A0ABV5WRQ6</accession>
<reference evidence="1 2" key="1">
    <citation type="submission" date="2024-09" db="EMBL/GenBank/DDBJ databases">
        <authorList>
            <person name="Sun Q."/>
            <person name="Mori K."/>
        </authorList>
    </citation>
    <scope>NUCLEOTIDE SEQUENCE [LARGE SCALE GENOMIC DNA]</scope>
    <source>
        <strain evidence="1 2">TBRC 4576</strain>
    </source>
</reference>
<dbReference type="RefSeq" id="WP_137642814.1">
    <property type="nucleotide sequence ID" value="NZ_BJEA01000011.1"/>
</dbReference>
<dbReference type="SUPFAM" id="SSF48208">
    <property type="entry name" value="Six-hairpin glycosidases"/>
    <property type="match status" value="1"/>
</dbReference>
<comment type="caution">
    <text evidence="1">The sequence shown here is derived from an EMBL/GenBank/DDBJ whole genome shotgun (WGS) entry which is preliminary data.</text>
</comment>
<proteinExistence type="predicted"/>
<dbReference type="EMBL" id="JBHLZY010000001">
    <property type="protein sequence ID" value="MFB9768358.1"/>
    <property type="molecule type" value="Genomic_DNA"/>
</dbReference>
<sequence length="385" mass="43433">MMTRYRSKIRRCWWLGLGLLLLGMCLTGCQQRVTVATPTQAPRGFVASANGATATDRRRAQQVAHFVQTKLVTKQGVRTNYLDSKKRTGAVATGHELLSESSGMWLQYLAATHQWGAFRDFYSATKRTFDDRGQFSYRYDPRTKKKAAVNATLDDLRIIRALLAYDEAYGTRYYRKEATNRYQTLVNTSLKDGQLVDYYDMHSRKAAKTASLAYFDLKTLRYFERDTKTGRQQYRRQVKAVQGGYLGDAFPLYAASYQWTTAAYSDKDLNTSEALETLLHLAEVGKLKATSRNWLIQRVRNRDLQNGYTTLGVVSVRGESAANYALAAMIFATLGESNHYQQALRAAWRAQITDASSPLVGALGNAKTQKVYAYNNLTVLNAVLN</sequence>
<dbReference type="InterPro" id="IPR012341">
    <property type="entry name" value="6hp_glycosidase-like_sf"/>
</dbReference>
<organism evidence="1 2">
    <name type="scientific">Lactiplantibacillus modestisalitolerans</name>
    <dbReference type="NCBI Taxonomy" id="1457219"/>
    <lineage>
        <taxon>Bacteria</taxon>
        <taxon>Bacillati</taxon>
        <taxon>Bacillota</taxon>
        <taxon>Bacilli</taxon>
        <taxon>Lactobacillales</taxon>
        <taxon>Lactobacillaceae</taxon>
        <taxon>Lactiplantibacillus</taxon>
    </lineage>
</organism>
<dbReference type="GO" id="GO:0016787">
    <property type="term" value="F:hydrolase activity"/>
    <property type="evidence" value="ECO:0007669"/>
    <property type="project" value="UniProtKB-KW"/>
</dbReference>
<gene>
    <name evidence="1" type="ORF">ACFFLI_00505</name>
</gene>
<evidence type="ECO:0000313" key="2">
    <source>
        <dbReference type="Proteomes" id="UP001589691"/>
    </source>
</evidence>
<protein>
    <submittedName>
        <fullName evidence="1">Glycosyl hydrolase family 8</fullName>
    </submittedName>
</protein>
<keyword evidence="1" id="KW-0378">Hydrolase</keyword>